<gene>
    <name evidence="1" type="ORF">FSZ31_03320</name>
</gene>
<evidence type="ECO:0000313" key="1">
    <source>
        <dbReference type="EMBL" id="TXC73773.1"/>
    </source>
</evidence>
<evidence type="ECO:0000313" key="2">
    <source>
        <dbReference type="Proteomes" id="UP000321129"/>
    </source>
</evidence>
<proteinExistence type="predicted"/>
<accession>A0A5C6UKZ9</accession>
<keyword evidence="2" id="KW-1185">Reference proteome</keyword>
<name>A0A5C6UKZ9_9SPHN</name>
<comment type="caution">
    <text evidence="1">The sequence shown here is derived from an EMBL/GenBank/DDBJ whole genome shotgun (WGS) entry which is preliminary data.</text>
</comment>
<dbReference type="Proteomes" id="UP000321129">
    <property type="component" value="Unassembled WGS sequence"/>
</dbReference>
<dbReference type="RefSeq" id="WP_147121610.1">
    <property type="nucleotide sequence ID" value="NZ_VOPY01000001.1"/>
</dbReference>
<protein>
    <submittedName>
        <fullName evidence="1">Uncharacterized protein</fullName>
    </submittedName>
</protein>
<organism evidence="1 2">
    <name type="scientific">Flavisphingopyxis soli</name>
    <dbReference type="NCBI Taxonomy" id="2601267"/>
    <lineage>
        <taxon>Bacteria</taxon>
        <taxon>Pseudomonadati</taxon>
        <taxon>Pseudomonadota</taxon>
        <taxon>Alphaproteobacteria</taxon>
        <taxon>Sphingomonadales</taxon>
        <taxon>Sphingopyxidaceae</taxon>
        <taxon>Flavisphingopyxis</taxon>
    </lineage>
</organism>
<dbReference type="OrthoDB" id="4775248at2"/>
<dbReference type="EMBL" id="VOPY01000001">
    <property type="protein sequence ID" value="TXC73773.1"/>
    <property type="molecule type" value="Genomic_DNA"/>
</dbReference>
<sequence>MTPRPVKLSQAIRRELDLTKGDQIVVAAVVQIGLEDVDRYAHLGIRMEQGSIIAGKAAPPPRSCGAQARRNLDGWEDKRRDLQKESREISNWAPSWNGSGYHLVSRTVEAWPVEYHSAKLLTLSAVVLRSPIEEKFSVRFRVDQPLARDNANFERDLAFNLRLLREAVGDAHVYSADFTEDDFANIQAVGWEFLPRGSCEEVLKRLATGRSSNDARMQVAADRIRVLDRLEHDGYIVGSGMFAQYFGAKFGARLVALENLEYGNALYLFEENWEALTKLSRTELIKRRDPSVHRIPHVRGWQSMLRKLLEKM</sequence>
<reference evidence="1 2" key="1">
    <citation type="submission" date="2019-08" db="EMBL/GenBank/DDBJ databases">
        <title>Sphingorhabdus soil sp. nov., isolated from arctic soil.</title>
        <authorList>
            <person name="Liu Y."/>
        </authorList>
    </citation>
    <scope>NUCLEOTIDE SEQUENCE [LARGE SCALE GENOMIC DNA]</scope>
    <source>
        <strain evidence="1 2">D-2Q-5-6</strain>
    </source>
</reference>
<dbReference type="AlphaFoldDB" id="A0A5C6UKZ9"/>